<evidence type="ECO:0000256" key="1">
    <source>
        <dbReference type="PROSITE-ProRule" id="PRU00706"/>
    </source>
</evidence>
<dbReference type="Proteomes" id="UP000519439">
    <property type="component" value="Unassembled WGS sequence"/>
</dbReference>
<gene>
    <name evidence="3" type="ORF">GGR34_003321</name>
</gene>
<organism evidence="3 4">
    <name type="scientific">Microvirga flocculans</name>
    <dbReference type="NCBI Taxonomy" id="217168"/>
    <lineage>
        <taxon>Bacteria</taxon>
        <taxon>Pseudomonadati</taxon>
        <taxon>Pseudomonadota</taxon>
        <taxon>Alphaproteobacteria</taxon>
        <taxon>Hyphomicrobiales</taxon>
        <taxon>Methylobacteriaceae</taxon>
        <taxon>Microvirga</taxon>
    </lineage>
</organism>
<keyword evidence="4" id="KW-1185">Reference proteome</keyword>
<sequence length="384" mass="41994">MKTAPFTPEQLSCGSNYYVDGGFHEEMLGSLNGLLGEDLVPALGSLAMLLLKPDAIRSGKADGILAAIFDKGYHAVAALPVLNPRERYFEDLYKFNLTLRNSQNQIASWWVNRQLYTMGPSLIMVVTRPGPLPASLHAELASLKGPSNPYQARPGDLRYDFAGCNRSVNLIHTSDDPVSMARELLIFTDPERLRALVRTGAEARRFGRTSGLHREALEQARLALASMEGTRIDTDLPRCIAHLATRALLTALPEFVDLAGKLGAIMTPSDAAWHDRSGLDAWTLLMAAGIRLQGQLRHQDRGHASTLLGSAIAGLLLFPELDDDAALAHLKTLEAEGIYVSAWERLVILSSAHYGADIRSMLSASGLRLPQRFDAVHRDERIAV</sequence>
<dbReference type="InterPro" id="IPR036850">
    <property type="entry name" value="NDK-like_dom_sf"/>
</dbReference>
<evidence type="ECO:0000259" key="2">
    <source>
        <dbReference type="SMART" id="SM00562"/>
    </source>
</evidence>
<feature type="domain" description="Nucleoside diphosphate kinase-like" evidence="2">
    <location>
        <begin position="49"/>
        <end position="194"/>
    </location>
</feature>
<keyword evidence="3" id="KW-0808">Transferase</keyword>
<evidence type="ECO:0000313" key="3">
    <source>
        <dbReference type="EMBL" id="MBB4041643.1"/>
    </source>
</evidence>
<dbReference type="GO" id="GO:0016301">
    <property type="term" value="F:kinase activity"/>
    <property type="evidence" value="ECO:0007669"/>
    <property type="project" value="UniProtKB-KW"/>
</dbReference>
<dbReference type="PROSITE" id="PS51374">
    <property type="entry name" value="NDPK_LIKE"/>
    <property type="match status" value="1"/>
</dbReference>
<protein>
    <submittedName>
        <fullName evidence="3">Nucleoside diphosphate kinase</fullName>
    </submittedName>
</protein>
<dbReference type="InterPro" id="IPR034907">
    <property type="entry name" value="NDK-like_dom"/>
</dbReference>
<comment type="similarity">
    <text evidence="1">Belongs to the NDK family.</text>
</comment>
<dbReference type="SMART" id="SM00562">
    <property type="entry name" value="NDK"/>
    <property type="match status" value="1"/>
</dbReference>
<keyword evidence="3" id="KW-0418">Kinase</keyword>
<proteinExistence type="inferred from homology"/>
<reference evidence="3 4" key="1">
    <citation type="submission" date="2020-08" db="EMBL/GenBank/DDBJ databases">
        <title>Genomic Encyclopedia of Type Strains, Phase IV (KMG-IV): sequencing the most valuable type-strain genomes for metagenomic binning, comparative biology and taxonomic classification.</title>
        <authorList>
            <person name="Goeker M."/>
        </authorList>
    </citation>
    <scope>NUCLEOTIDE SEQUENCE [LARGE SCALE GENOMIC DNA]</scope>
    <source>
        <strain evidence="3 4">DSM 15743</strain>
    </source>
</reference>
<dbReference type="AlphaFoldDB" id="A0A7W6N9M8"/>
<dbReference type="EMBL" id="JACIDC010000013">
    <property type="protein sequence ID" value="MBB4041643.1"/>
    <property type="molecule type" value="Genomic_DNA"/>
</dbReference>
<dbReference type="Gene3D" id="3.30.70.141">
    <property type="entry name" value="Nucleoside diphosphate kinase-like domain"/>
    <property type="match status" value="1"/>
</dbReference>
<dbReference type="Pfam" id="PF00334">
    <property type="entry name" value="NDK"/>
    <property type="match status" value="1"/>
</dbReference>
<dbReference type="RefSeq" id="WP_027316137.1">
    <property type="nucleotide sequence ID" value="NZ_JACIDC010000013.1"/>
</dbReference>
<dbReference type="SUPFAM" id="SSF54919">
    <property type="entry name" value="Nucleoside diphosphate kinase, NDK"/>
    <property type="match status" value="1"/>
</dbReference>
<accession>A0A7W6N9M8</accession>
<name>A0A7W6N9M8_9HYPH</name>
<comment type="caution">
    <text evidence="1">Lacks conserved residue(s) required for the propagation of feature annotation.</text>
</comment>
<comment type="caution">
    <text evidence="3">The sequence shown here is derived from an EMBL/GenBank/DDBJ whole genome shotgun (WGS) entry which is preliminary data.</text>
</comment>
<evidence type="ECO:0000313" key="4">
    <source>
        <dbReference type="Proteomes" id="UP000519439"/>
    </source>
</evidence>